<dbReference type="EMBL" id="BK014884">
    <property type="protein sequence ID" value="DAD80491.1"/>
    <property type="molecule type" value="Genomic_DNA"/>
</dbReference>
<sequence length="46" mass="5441">MIIQKFTFEKFLKFQSLKSKSIDLAKLWESCNLRKLPKKTVLSPLL</sequence>
<proteinExistence type="predicted"/>
<evidence type="ECO:0000313" key="1">
    <source>
        <dbReference type="EMBL" id="DAD80491.1"/>
    </source>
</evidence>
<accession>A0A8S5MEW7</accession>
<protein>
    <submittedName>
        <fullName evidence="1">Uncharacterized protein</fullName>
    </submittedName>
</protein>
<organism evidence="1">
    <name type="scientific">Siphoviridae sp. ctYh54</name>
    <dbReference type="NCBI Taxonomy" id="2826379"/>
    <lineage>
        <taxon>Viruses</taxon>
        <taxon>Duplodnaviria</taxon>
        <taxon>Heunggongvirae</taxon>
        <taxon>Uroviricota</taxon>
        <taxon>Caudoviricetes</taxon>
    </lineage>
</organism>
<name>A0A8S5MEW7_9CAUD</name>
<reference evidence="1" key="1">
    <citation type="journal article" date="2021" name="Proc. Natl. Acad. Sci. U.S.A.">
        <title>A Catalog of Tens of Thousands of Viruses from Human Metagenomes Reveals Hidden Associations with Chronic Diseases.</title>
        <authorList>
            <person name="Tisza M.J."/>
            <person name="Buck C.B."/>
        </authorList>
    </citation>
    <scope>NUCLEOTIDE SEQUENCE</scope>
    <source>
        <strain evidence="1">CtYh54</strain>
    </source>
</reference>